<reference evidence="1 2" key="1">
    <citation type="submission" date="2018-10" db="EMBL/GenBank/DDBJ databases">
        <title>Sequencing the genomes of 1000 actinobacteria strains.</title>
        <authorList>
            <person name="Klenk H.-P."/>
        </authorList>
    </citation>
    <scope>NUCLEOTIDE SEQUENCE [LARGE SCALE GENOMIC DNA]</scope>
    <source>
        <strain evidence="1 2">DSM 43800</strain>
    </source>
</reference>
<comment type="caution">
    <text evidence="1">The sequence shown here is derived from an EMBL/GenBank/DDBJ whole genome shotgun (WGS) entry which is preliminary data.</text>
</comment>
<accession>A0A495VZR4</accession>
<dbReference type="InterPro" id="IPR011990">
    <property type="entry name" value="TPR-like_helical_dom_sf"/>
</dbReference>
<dbReference type="SUPFAM" id="SSF48452">
    <property type="entry name" value="TPR-like"/>
    <property type="match status" value="1"/>
</dbReference>
<dbReference type="RefSeq" id="WP_121006730.1">
    <property type="nucleotide sequence ID" value="NZ_RBXO01000001.1"/>
</dbReference>
<keyword evidence="2" id="KW-1185">Reference proteome</keyword>
<protein>
    <submittedName>
        <fullName evidence="1">Tetratricopeptide repeat protein</fullName>
    </submittedName>
</protein>
<dbReference type="OrthoDB" id="4560088at2"/>
<evidence type="ECO:0000313" key="2">
    <source>
        <dbReference type="Proteomes" id="UP000282084"/>
    </source>
</evidence>
<organism evidence="1 2">
    <name type="scientific">Saccharothrix australiensis</name>
    <dbReference type="NCBI Taxonomy" id="2072"/>
    <lineage>
        <taxon>Bacteria</taxon>
        <taxon>Bacillati</taxon>
        <taxon>Actinomycetota</taxon>
        <taxon>Actinomycetes</taxon>
        <taxon>Pseudonocardiales</taxon>
        <taxon>Pseudonocardiaceae</taxon>
        <taxon>Saccharothrix</taxon>
    </lineage>
</organism>
<dbReference type="Gene3D" id="1.25.40.10">
    <property type="entry name" value="Tetratricopeptide repeat domain"/>
    <property type="match status" value="1"/>
</dbReference>
<dbReference type="Pfam" id="PF13374">
    <property type="entry name" value="TPR_10"/>
    <property type="match status" value="1"/>
</dbReference>
<gene>
    <name evidence="1" type="ORF">C8E97_3595</name>
</gene>
<dbReference type="Proteomes" id="UP000282084">
    <property type="component" value="Unassembled WGS sequence"/>
</dbReference>
<sequence>MGGGHRIEPTGHPAPPAGDVAKAVNGGRAGTVVQAGAIYGGVHQHPGRVAATLLGPEHADTLAARNNLAYWRGEDGDPAGAVEPLRELVGVQRRVLGPDHPVTLTTRGHLARRLGEAGDPAAAFEELLADRLRAEDPDDPLIRTTRSNLAYRRNALGR</sequence>
<dbReference type="EMBL" id="RBXO01000001">
    <property type="protein sequence ID" value="RKT54942.1"/>
    <property type="molecule type" value="Genomic_DNA"/>
</dbReference>
<name>A0A495VZR4_9PSEU</name>
<evidence type="ECO:0000313" key="1">
    <source>
        <dbReference type="EMBL" id="RKT54942.1"/>
    </source>
</evidence>
<dbReference type="AlphaFoldDB" id="A0A495VZR4"/>
<proteinExistence type="predicted"/>